<comment type="subcellular location">
    <subcellularLocation>
        <location evidence="1">Cell membrane</location>
        <topology evidence="1">Multi-pass membrane protein</topology>
    </subcellularLocation>
</comment>
<evidence type="ECO:0000256" key="8">
    <source>
        <dbReference type="SAM" id="Phobius"/>
    </source>
</evidence>
<evidence type="ECO:0000256" key="6">
    <source>
        <dbReference type="ARBA" id="ARBA00022989"/>
    </source>
</evidence>
<feature type="transmembrane region" description="Helical" evidence="8">
    <location>
        <begin position="170"/>
        <end position="193"/>
    </location>
</feature>
<feature type="transmembrane region" description="Helical" evidence="8">
    <location>
        <begin position="64"/>
        <end position="90"/>
    </location>
</feature>
<dbReference type="InterPro" id="IPR000522">
    <property type="entry name" value="ABC_transptr_permease_BtuC"/>
</dbReference>
<dbReference type="SUPFAM" id="SSF81345">
    <property type="entry name" value="ABC transporter involved in vitamin B12 uptake, BtuC"/>
    <property type="match status" value="1"/>
</dbReference>
<dbReference type="Gene3D" id="1.10.3470.10">
    <property type="entry name" value="ABC transporter involved in vitamin B12 uptake, BtuC"/>
    <property type="match status" value="1"/>
</dbReference>
<organism evidence="9 10">
    <name type="scientific">Desulfoglaeba alkanexedens ALDC</name>
    <dbReference type="NCBI Taxonomy" id="980445"/>
    <lineage>
        <taxon>Bacteria</taxon>
        <taxon>Pseudomonadati</taxon>
        <taxon>Thermodesulfobacteriota</taxon>
        <taxon>Syntrophobacteria</taxon>
        <taxon>Syntrophobacterales</taxon>
        <taxon>Syntrophobacteraceae</taxon>
        <taxon>Desulfoglaeba</taxon>
    </lineage>
</organism>
<feature type="transmembrane region" description="Helical" evidence="8">
    <location>
        <begin position="102"/>
        <end position="121"/>
    </location>
</feature>
<dbReference type="FunFam" id="1.10.3470.10:FF:000001">
    <property type="entry name" value="Vitamin B12 ABC transporter permease BtuC"/>
    <property type="match status" value="1"/>
</dbReference>
<protein>
    <submittedName>
        <fullName evidence="9">Iron ABC transporter permease</fullName>
    </submittedName>
</protein>
<dbReference type="GO" id="GO:0022857">
    <property type="term" value="F:transmembrane transporter activity"/>
    <property type="evidence" value="ECO:0007669"/>
    <property type="project" value="InterPro"/>
</dbReference>
<proteinExistence type="inferred from homology"/>
<keyword evidence="3" id="KW-0813">Transport</keyword>
<dbReference type="KEGG" id="dax:FDQ92_08575"/>
<comment type="similarity">
    <text evidence="2">Belongs to the binding-protein-dependent transport system permease family. FecCD subfamily.</text>
</comment>
<keyword evidence="7 8" id="KW-0472">Membrane</keyword>
<accession>A0A4P8L2Y5</accession>
<dbReference type="Proteomes" id="UP000298602">
    <property type="component" value="Chromosome"/>
</dbReference>
<dbReference type="EMBL" id="CP040098">
    <property type="protein sequence ID" value="QCQ22208.1"/>
    <property type="molecule type" value="Genomic_DNA"/>
</dbReference>
<feature type="transmembrane region" description="Helical" evidence="8">
    <location>
        <begin position="219"/>
        <end position="242"/>
    </location>
</feature>
<feature type="transmembrane region" description="Helical" evidence="8">
    <location>
        <begin position="141"/>
        <end position="163"/>
    </location>
</feature>
<keyword evidence="5 8" id="KW-0812">Transmembrane</keyword>
<dbReference type="AlphaFoldDB" id="A0A4P8L2Y5"/>
<evidence type="ECO:0000313" key="10">
    <source>
        <dbReference type="Proteomes" id="UP000298602"/>
    </source>
</evidence>
<feature type="transmembrane region" description="Helical" evidence="8">
    <location>
        <begin position="20"/>
        <end position="44"/>
    </location>
</feature>
<sequence>MMTAPADIERYRRRRRRRQLWLTGAALLLACTALVAMTTGAISVSPHDFFGLFREAPAGLAARVIWYVRLPRLVGAILGGAGFAVAGMVLQAILRNPLASPSTLGISQGAAFGAALGIMLLSLNDATAGSQGAQLSRCPALVSLLAFGCSLATTACIVGLAALRRAGREAIVLAGVALGAFFMAGTTVIQYFADETQLAAIVRWSFGDVGRATWPELRVIAVVVAAGTGYFFFQSLWFNALLAGGEVARSLGVAVSRLRLCGMVVAAMMTAVIVTFFGVISFIGLVAPHMARLLVGEDARTLLPLTALIGAVLLLGADLLGRLILAPVVLPAGVVTAFMGTPVFLLLLFGGRGSWR</sequence>
<evidence type="ECO:0000256" key="7">
    <source>
        <dbReference type="ARBA" id="ARBA00023136"/>
    </source>
</evidence>
<gene>
    <name evidence="9" type="ORF">FDQ92_08575</name>
</gene>
<keyword evidence="6 8" id="KW-1133">Transmembrane helix</keyword>
<evidence type="ECO:0000313" key="9">
    <source>
        <dbReference type="EMBL" id="QCQ22208.1"/>
    </source>
</evidence>
<dbReference type="CDD" id="cd06550">
    <property type="entry name" value="TM_ABC_iron-siderophores_like"/>
    <property type="match status" value="1"/>
</dbReference>
<evidence type="ECO:0000256" key="1">
    <source>
        <dbReference type="ARBA" id="ARBA00004651"/>
    </source>
</evidence>
<reference evidence="9 10" key="2">
    <citation type="submission" date="2019-05" db="EMBL/GenBank/DDBJ databases">
        <authorList>
            <person name="Suflita J.M."/>
            <person name="Marks C.R."/>
        </authorList>
    </citation>
    <scope>NUCLEOTIDE SEQUENCE [LARGE SCALE GENOMIC DNA]</scope>
    <source>
        <strain evidence="9 10">ALDC</strain>
    </source>
</reference>
<keyword evidence="4" id="KW-1003">Cell membrane</keyword>
<dbReference type="Pfam" id="PF01032">
    <property type="entry name" value="FecCD"/>
    <property type="match status" value="1"/>
</dbReference>
<dbReference type="GO" id="GO:0033214">
    <property type="term" value="P:siderophore-iron import into cell"/>
    <property type="evidence" value="ECO:0007669"/>
    <property type="project" value="TreeGrafter"/>
</dbReference>
<dbReference type="PANTHER" id="PTHR30472">
    <property type="entry name" value="FERRIC ENTEROBACTIN TRANSPORT SYSTEM PERMEASE PROTEIN"/>
    <property type="match status" value="1"/>
</dbReference>
<reference evidence="9 10" key="1">
    <citation type="submission" date="2019-05" db="EMBL/GenBank/DDBJ databases">
        <title>The Complete Genome Sequence of the n-alkane-degrading Desulfoglaeba alkanexedens ALDC reveals multiple alkylsuccinate synthase gene clusters.</title>
        <authorList>
            <person name="Callaghan A.V."/>
            <person name="Davidova I.A."/>
            <person name="Duncan K.E."/>
            <person name="Morris B."/>
            <person name="McInerney M.J."/>
        </authorList>
    </citation>
    <scope>NUCLEOTIDE SEQUENCE [LARGE SCALE GENOMIC DNA]</scope>
    <source>
        <strain evidence="9 10">ALDC</strain>
    </source>
</reference>
<feature type="transmembrane region" description="Helical" evidence="8">
    <location>
        <begin position="263"/>
        <end position="290"/>
    </location>
</feature>
<evidence type="ECO:0000256" key="2">
    <source>
        <dbReference type="ARBA" id="ARBA00007935"/>
    </source>
</evidence>
<dbReference type="OrthoDB" id="9782305at2"/>
<feature type="transmembrane region" description="Helical" evidence="8">
    <location>
        <begin position="302"/>
        <end position="321"/>
    </location>
</feature>
<dbReference type="InterPro" id="IPR037294">
    <property type="entry name" value="ABC_BtuC-like"/>
</dbReference>
<evidence type="ECO:0000256" key="5">
    <source>
        <dbReference type="ARBA" id="ARBA00022692"/>
    </source>
</evidence>
<name>A0A4P8L2Y5_9BACT</name>
<evidence type="ECO:0000256" key="4">
    <source>
        <dbReference type="ARBA" id="ARBA00022475"/>
    </source>
</evidence>
<evidence type="ECO:0000256" key="3">
    <source>
        <dbReference type="ARBA" id="ARBA00022448"/>
    </source>
</evidence>
<keyword evidence="10" id="KW-1185">Reference proteome</keyword>
<dbReference type="PANTHER" id="PTHR30472:SF25">
    <property type="entry name" value="ABC TRANSPORTER PERMEASE PROTEIN MJ0876-RELATED"/>
    <property type="match status" value="1"/>
</dbReference>
<dbReference type="GO" id="GO:0005886">
    <property type="term" value="C:plasma membrane"/>
    <property type="evidence" value="ECO:0007669"/>
    <property type="project" value="UniProtKB-SubCell"/>
</dbReference>
<feature type="transmembrane region" description="Helical" evidence="8">
    <location>
        <begin position="328"/>
        <end position="349"/>
    </location>
</feature>